<proteinExistence type="predicted"/>
<keyword evidence="3" id="KW-1185">Reference proteome</keyword>
<name>A0A918CBS1_9DEIO</name>
<keyword evidence="1" id="KW-0175">Coiled coil</keyword>
<dbReference type="AlphaFoldDB" id="A0A918CBS1"/>
<dbReference type="RefSeq" id="WP_189091398.1">
    <property type="nucleotide sequence ID" value="NZ_BMQL01000018.1"/>
</dbReference>
<reference evidence="2" key="1">
    <citation type="journal article" date="2014" name="Int. J. Syst. Evol. Microbiol.">
        <title>Complete genome sequence of Corynebacterium casei LMG S-19264T (=DSM 44701T), isolated from a smear-ripened cheese.</title>
        <authorList>
            <consortium name="US DOE Joint Genome Institute (JGI-PGF)"/>
            <person name="Walter F."/>
            <person name="Albersmeier A."/>
            <person name="Kalinowski J."/>
            <person name="Ruckert C."/>
        </authorList>
    </citation>
    <scope>NUCLEOTIDE SEQUENCE</scope>
    <source>
        <strain evidence="2">JCM 31311</strain>
    </source>
</reference>
<protein>
    <submittedName>
        <fullName evidence="2">Uncharacterized protein</fullName>
    </submittedName>
</protein>
<evidence type="ECO:0000313" key="2">
    <source>
        <dbReference type="EMBL" id="GGR15834.1"/>
    </source>
</evidence>
<sequence length="147" mass="16263">MPHITTKFGPAEYTVLHDGRLYLNWPAGVTIHGVCYRSASTIQERRFSDQRLSTMSTLQREGGKAVSSAASTALQQEADRLRPLLVTPEATVAARVQRAQSQIKHAQDALRDAEAQVVERQTAVQQAQQELQDAEQLQVALQRRAAS</sequence>
<evidence type="ECO:0000256" key="1">
    <source>
        <dbReference type="SAM" id="Coils"/>
    </source>
</evidence>
<reference evidence="2" key="2">
    <citation type="submission" date="2020-09" db="EMBL/GenBank/DDBJ databases">
        <authorList>
            <person name="Sun Q."/>
            <person name="Ohkuma M."/>
        </authorList>
    </citation>
    <scope>NUCLEOTIDE SEQUENCE</scope>
    <source>
        <strain evidence="2">JCM 31311</strain>
    </source>
</reference>
<dbReference type="EMBL" id="BMQL01000018">
    <property type="protein sequence ID" value="GGR15834.1"/>
    <property type="molecule type" value="Genomic_DNA"/>
</dbReference>
<gene>
    <name evidence="2" type="ORF">GCM10008957_30720</name>
</gene>
<evidence type="ECO:0000313" key="3">
    <source>
        <dbReference type="Proteomes" id="UP000603865"/>
    </source>
</evidence>
<accession>A0A918CBS1</accession>
<dbReference type="Proteomes" id="UP000603865">
    <property type="component" value="Unassembled WGS sequence"/>
</dbReference>
<feature type="coiled-coil region" evidence="1">
    <location>
        <begin position="96"/>
        <end position="144"/>
    </location>
</feature>
<comment type="caution">
    <text evidence="2">The sequence shown here is derived from an EMBL/GenBank/DDBJ whole genome shotgun (WGS) entry which is preliminary data.</text>
</comment>
<organism evidence="2 3">
    <name type="scientific">Deinococcus ruber</name>
    <dbReference type="NCBI Taxonomy" id="1848197"/>
    <lineage>
        <taxon>Bacteria</taxon>
        <taxon>Thermotogati</taxon>
        <taxon>Deinococcota</taxon>
        <taxon>Deinococci</taxon>
        <taxon>Deinococcales</taxon>
        <taxon>Deinococcaceae</taxon>
        <taxon>Deinococcus</taxon>
    </lineage>
</organism>